<evidence type="ECO:0000313" key="2">
    <source>
        <dbReference type="EMBL" id="MCD9558977.1"/>
    </source>
</evidence>
<dbReference type="EMBL" id="JACEIK010002084">
    <property type="protein sequence ID" value="MCD9558977.1"/>
    <property type="molecule type" value="Genomic_DNA"/>
</dbReference>
<sequence>MPTLLIVPNGVIGPHANPVRNRPILLLRQLLLDHKGLVGRHFKDRKLSPPPVAVVEAQRQPYEKEEWCNDFEGSLTQLAQVVSNNDEANDRIDESDSDRLLDDESTYGD</sequence>
<protein>
    <submittedName>
        <fullName evidence="2">Uncharacterized protein</fullName>
    </submittedName>
</protein>
<accession>A0ABS8ULI6</accession>
<keyword evidence="3" id="KW-1185">Reference proteome</keyword>
<evidence type="ECO:0000256" key="1">
    <source>
        <dbReference type="SAM" id="MobiDB-lite"/>
    </source>
</evidence>
<reference evidence="2 3" key="1">
    <citation type="journal article" date="2021" name="BMC Genomics">
        <title>Datura genome reveals duplications of psychoactive alkaloid biosynthetic genes and high mutation rate following tissue culture.</title>
        <authorList>
            <person name="Rajewski A."/>
            <person name="Carter-House D."/>
            <person name="Stajich J."/>
            <person name="Litt A."/>
        </authorList>
    </citation>
    <scope>NUCLEOTIDE SEQUENCE [LARGE SCALE GENOMIC DNA]</scope>
    <source>
        <strain evidence="2">AR-01</strain>
    </source>
</reference>
<proteinExistence type="predicted"/>
<comment type="caution">
    <text evidence="2">The sequence shown here is derived from an EMBL/GenBank/DDBJ whole genome shotgun (WGS) entry which is preliminary data.</text>
</comment>
<organism evidence="2 3">
    <name type="scientific">Datura stramonium</name>
    <name type="common">Jimsonweed</name>
    <name type="synonym">Common thornapple</name>
    <dbReference type="NCBI Taxonomy" id="4076"/>
    <lineage>
        <taxon>Eukaryota</taxon>
        <taxon>Viridiplantae</taxon>
        <taxon>Streptophyta</taxon>
        <taxon>Embryophyta</taxon>
        <taxon>Tracheophyta</taxon>
        <taxon>Spermatophyta</taxon>
        <taxon>Magnoliopsida</taxon>
        <taxon>eudicotyledons</taxon>
        <taxon>Gunneridae</taxon>
        <taxon>Pentapetalae</taxon>
        <taxon>asterids</taxon>
        <taxon>lamiids</taxon>
        <taxon>Solanales</taxon>
        <taxon>Solanaceae</taxon>
        <taxon>Solanoideae</taxon>
        <taxon>Datureae</taxon>
        <taxon>Datura</taxon>
    </lineage>
</organism>
<gene>
    <name evidence="2" type="ORF">HAX54_016686</name>
</gene>
<evidence type="ECO:0000313" key="3">
    <source>
        <dbReference type="Proteomes" id="UP000823775"/>
    </source>
</evidence>
<dbReference type="Proteomes" id="UP000823775">
    <property type="component" value="Unassembled WGS sequence"/>
</dbReference>
<feature type="compositionally biased region" description="Basic and acidic residues" evidence="1">
    <location>
        <begin position="88"/>
        <end position="102"/>
    </location>
</feature>
<name>A0ABS8ULI6_DATST</name>
<feature type="region of interest" description="Disordered" evidence="1">
    <location>
        <begin position="85"/>
        <end position="109"/>
    </location>
</feature>